<dbReference type="Proteomes" id="UP000663671">
    <property type="component" value="Chromosome 1"/>
</dbReference>
<dbReference type="VEuPathDB" id="FungiDB:I7I51_01427"/>
<dbReference type="EMBL" id="CP069114">
    <property type="protein sequence ID" value="QSS64360.1"/>
    <property type="molecule type" value="Genomic_DNA"/>
</dbReference>
<evidence type="ECO:0000313" key="2">
    <source>
        <dbReference type="EMBL" id="QSS64360.1"/>
    </source>
</evidence>
<organism evidence="2 3">
    <name type="scientific">Ajellomyces capsulatus</name>
    <name type="common">Darling's disease fungus</name>
    <name type="synonym">Histoplasma capsulatum</name>
    <dbReference type="NCBI Taxonomy" id="5037"/>
    <lineage>
        <taxon>Eukaryota</taxon>
        <taxon>Fungi</taxon>
        <taxon>Dikarya</taxon>
        <taxon>Ascomycota</taxon>
        <taxon>Pezizomycotina</taxon>
        <taxon>Eurotiomycetes</taxon>
        <taxon>Eurotiomycetidae</taxon>
        <taxon>Onygenales</taxon>
        <taxon>Ajellomycetaceae</taxon>
        <taxon>Histoplasma</taxon>
    </lineage>
</organism>
<gene>
    <name evidence="2" type="ORF">I7I51_01427</name>
</gene>
<accession>A0A8A1MGU6</accession>
<name>A0A8A1MGU6_AJECA</name>
<evidence type="ECO:0000313" key="3">
    <source>
        <dbReference type="Proteomes" id="UP000663671"/>
    </source>
</evidence>
<dbReference type="OrthoDB" id="4187917at2759"/>
<feature type="region of interest" description="Disordered" evidence="1">
    <location>
        <begin position="118"/>
        <end position="140"/>
    </location>
</feature>
<dbReference type="AlphaFoldDB" id="A0A8A1MGU6"/>
<reference evidence="2" key="1">
    <citation type="submission" date="2021-01" db="EMBL/GenBank/DDBJ databases">
        <title>Chromosome-level genome assembly of a human fungal pathogen reveals clustering of transcriptionally co-regulated genes.</title>
        <authorList>
            <person name="Voorhies M."/>
            <person name="Cohen S."/>
            <person name="Shea T.P."/>
            <person name="Petrus S."/>
            <person name="Munoz J.F."/>
            <person name="Poplawski S."/>
            <person name="Goldman W.E."/>
            <person name="Michael T."/>
            <person name="Cuomo C.A."/>
            <person name="Sil A."/>
            <person name="Beyhan S."/>
        </authorList>
    </citation>
    <scope>NUCLEOTIDE SEQUENCE</scope>
    <source>
        <strain evidence="2">WU24</strain>
    </source>
</reference>
<proteinExistence type="predicted"/>
<evidence type="ECO:0000256" key="1">
    <source>
        <dbReference type="SAM" id="MobiDB-lite"/>
    </source>
</evidence>
<sequence length="170" mass="18981">MTSCTLLECLTEPNPELDSSNSLIGRPTFQQYSETIELTPWHDFTLDTLLACYGDILRKPRSSLPKCSPDLTKLESEIWNEHTFEHRMTRPIVPQVSVGLVQAQSEMRVSSAIDMTRGGRTKIGQPQPSGFLSKDEENKQSLPDWAGAVKAERGTGYVNRCPGETKLAQK</sequence>
<protein>
    <submittedName>
        <fullName evidence="2">Uncharacterized protein</fullName>
    </submittedName>
</protein>